<dbReference type="GeneID" id="124294795"/>
<dbReference type="InterPro" id="IPR036508">
    <property type="entry name" value="Chitin-bd_dom_sf"/>
</dbReference>
<evidence type="ECO:0000256" key="3">
    <source>
        <dbReference type="ARBA" id="ARBA00022737"/>
    </source>
</evidence>
<dbReference type="PANTHER" id="PTHR23301">
    <property type="entry name" value="CHITIN BINDING PERITROPHIN-A"/>
    <property type="match status" value="1"/>
</dbReference>
<dbReference type="RefSeq" id="XP_046597929.1">
    <property type="nucleotide sequence ID" value="XM_046741973.1"/>
</dbReference>
<dbReference type="Proteomes" id="UP000829291">
    <property type="component" value="Chromosome 5"/>
</dbReference>
<keyword evidence="9" id="KW-1185">Reference proteome</keyword>
<proteinExistence type="predicted"/>
<keyword evidence="1" id="KW-0147">Chitin-binding</keyword>
<evidence type="ECO:0000256" key="2">
    <source>
        <dbReference type="ARBA" id="ARBA00022729"/>
    </source>
</evidence>
<dbReference type="InterPro" id="IPR002557">
    <property type="entry name" value="Chitin-bd_dom"/>
</dbReference>
<evidence type="ECO:0000256" key="1">
    <source>
        <dbReference type="ARBA" id="ARBA00022669"/>
    </source>
</evidence>
<feature type="chain" id="PRO_5047514728" evidence="7">
    <location>
        <begin position="20"/>
        <end position="499"/>
    </location>
</feature>
<feature type="compositionally biased region" description="Basic and acidic residues" evidence="6">
    <location>
        <begin position="289"/>
        <end position="302"/>
    </location>
</feature>
<evidence type="ECO:0000256" key="6">
    <source>
        <dbReference type="SAM" id="MobiDB-lite"/>
    </source>
</evidence>
<protein>
    <submittedName>
        <fullName evidence="10">Uncharacterized protein LOC124294795</fullName>
    </submittedName>
</protein>
<sequence length="499" mass="55287">MRGIEICSIFLALLDIGSTSRCPEPKKPHPTSCTIFYNCINLPGGGYVWAPAKCTNGLVFQPYLRMCVLPGDSWTCDILSTESPETTTQQIPNLIDSTQTSYLEYAEDGVSKYGESLDNTDKYSEKGDSVQPTVTPYPLIEATPPNTYSNQIDSTIQNIGLPIAIKHSEDNYLYHFVNGQQALATPSNANGGQLQNHLQRLTQLIERLIAYQAVGVPLDRQPAIATTSAVKSTIANPPAQYTSNGYNTNAERFPNSNRDSAILNLLIKNYILKSQLQNDKAAGLPSDAGTKEPETTDLRDQEESTTVDSLDVVLNGPQAADNIVVVSDSLENRQYFTISKYKRIAHMLTTETVELIPCTSGVRLPNSTDCTKYYRCDPDTAKIRQFSCPKNTAFNQYKRLCETNEYALCLGDSGKTSLRISATTTRPKTTNSLEKVSDGNPCQTIGKHGDPSSENHYYLCYSDKKKSTDIEYRRMVCPNSLIFCQQKNVCTTRKRCEAI</sequence>
<evidence type="ECO:0000256" key="7">
    <source>
        <dbReference type="SAM" id="SignalP"/>
    </source>
</evidence>
<dbReference type="Pfam" id="PF01607">
    <property type="entry name" value="CBM_14"/>
    <property type="match status" value="2"/>
</dbReference>
<keyword evidence="2 7" id="KW-0732">Signal</keyword>
<accession>A0ABM3GCC8</accession>
<evidence type="ECO:0000313" key="9">
    <source>
        <dbReference type="Proteomes" id="UP000829291"/>
    </source>
</evidence>
<feature type="domain" description="Chitin-binding type-2" evidence="8">
    <location>
        <begin position="355"/>
        <end position="411"/>
    </location>
</feature>
<keyword evidence="5" id="KW-0325">Glycoprotein</keyword>
<feature type="region of interest" description="Disordered" evidence="6">
    <location>
        <begin position="281"/>
        <end position="307"/>
    </location>
</feature>
<dbReference type="SMART" id="SM00494">
    <property type="entry name" value="ChtBD2"/>
    <property type="match status" value="3"/>
</dbReference>
<feature type="signal peptide" evidence="7">
    <location>
        <begin position="1"/>
        <end position="19"/>
    </location>
</feature>
<evidence type="ECO:0000259" key="8">
    <source>
        <dbReference type="PROSITE" id="PS50940"/>
    </source>
</evidence>
<organism evidence="9 10">
    <name type="scientific">Neodiprion lecontei</name>
    <name type="common">Redheaded pine sawfly</name>
    <dbReference type="NCBI Taxonomy" id="441921"/>
    <lineage>
        <taxon>Eukaryota</taxon>
        <taxon>Metazoa</taxon>
        <taxon>Ecdysozoa</taxon>
        <taxon>Arthropoda</taxon>
        <taxon>Hexapoda</taxon>
        <taxon>Insecta</taxon>
        <taxon>Pterygota</taxon>
        <taxon>Neoptera</taxon>
        <taxon>Endopterygota</taxon>
        <taxon>Hymenoptera</taxon>
        <taxon>Tenthredinoidea</taxon>
        <taxon>Diprionidae</taxon>
        <taxon>Diprioninae</taxon>
        <taxon>Neodiprion</taxon>
    </lineage>
</organism>
<dbReference type="PROSITE" id="PS50940">
    <property type="entry name" value="CHIT_BIND_II"/>
    <property type="match status" value="2"/>
</dbReference>
<evidence type="ECO:0000256" key="5">
    <source>
        <dbReference type="ARBA" id="ARBA00023180"/>
    </source>
</evidence>
<keyword evidence="3" id="KW-0677">Repeat</keyword>
<evidence type="ECO:0000256" key="4">
    <source>
        <dbReference type="ARBA" id="ARBA00023157"/>
    </source>
</evidence>
<gene>
    <name evidence="10" type="primary">LOC124294795</name>
</gene>
<feature type="domain" description="Chitin-binding type-2" evidence="8">
    <location>
        <begin position="19"/>
        <end position="78"/>
    </location>
</feature>
<dbReference type="Gene3D" id="2.170.140.10">
    <property type="entry name" value="Chitin binding domain"/>
    <property type="match status" value="2"/>
</dbReference>
<name>A0ABM3GCC8_NEOLC</name>
<evidence type="ECO:0000313" key="10">
    <source>
        <dbReference type="RefSeq" id="XP_046597929.1"/>
    </source>
</evidence>
<dbReference type="InterPro" id="IPR051940">
    <property type="entry name" value="Chitin_bind-dev_reg"/>
</dbReference>
<reference evidence="10" key="1">
    <citation type="submission" date="2025-08" db="UniProtKB">
        <authorList>
            <consortium name="RefSeq"/>
        </authorList>
    </citation>
    <scope>IDENTIFICATION</scope>
    <source>
        <tissue evidence="10">Thorax and Abdomen</tissue>
    </source>
</reference>
<dbReference type="PANTHER" id="PTHR23301:SF0">
    <property type="entry name" value="CHITIN-BINDING TYPE-2 DOMAIN-CONTAINING PROTEIN-RELATED"/>
    <property type="match status" value="1"/>
</dbReference>
<dbReference type="SUPFAM" id="SSF57625">
    <property type="entry name" value="Invertebrate chitin-binding proteins"/>
    <property type="match status" value="2"/>
</dbReference>
<keyword evidence="4" id="KW-1015">Disulfide bond</keyword>